<accession>A0A0H3L465</accession>
<keyword evidence="2" id="KW-0614">Plasmid</keyword>
<feature type="transmembrane region" description="Helical" evidence="1">
    <location>
        <begin position="24"/>
        <end position="50"/>
    </location>
</feature>
<gene>
    <name evidence="2" type="ORF">PAJ_p0152</name>
</gene>
<keyword evidence="1" id="KW-1133">Transmembrane helix</keyword>
<keyword evidence="1" id="KW-0812">Transmembrane</keyword>
<evidence type="ECO:0000256" key="1">
    <source>
        <dbReference type="SAM" id="Phobius"/>
    </source>
</evidence>
<reference evidence="3" key="1">
    <citation type="journal article" date="2012" name="Appl. Microbiol. Biotechnol.">
        <title>The complete genome sequence of Pantoea ananatis AJ13355, an organism with great biotechnological potential.</title>
        <authorList>
            <person name="Hara Y."/>
            <person name="Kadotani N."/>
            <person name="Izui H."/>
            <person name="Katashkina J.I."/>
            <person name="Kuvaeva T.M."/>
            <person name="Andreeva I.G."/>
            <person name="Golubeva L.I."/>
            <person name="Malko D.B."/>
            <person name="Makeev V.J."/>
            <person name="Mashko S.V."/>
            <person name="Kozlov Y.I."/>
        </authorList>
    </citation>
    <scope>NUCLEOTIDE SEQUENCE [LARGE SCALE GENOMIC DNA]</scope>
    <source>
        <strain evidence="3">AJ13355</strain>
        <plasmid evidence="3">Plasmid pEA320</plasmid>
    </source>
</reference>
<dbReference type="EMBL" id="AP012033">
    <property type="protein sequence ID" value="BAK14019.1"/>
    <property type="molecule type" value="Genomic_DNA"/>
</dbReference>
<proteinExistence type="predicted"/>
<keyword evidence="1" id="KW-0472">Membrane</keyword>
<sequence>MIVFTYVGVTSIIKYLSFPDVFEYSTGCVILTFSAIVLGPVFISGFPVIFLGRRFDPKIAAIFNKIIIGGIVLAVFSGVLFRAFYISEIKSQGYVECHNKNTGAFSVLSTKYALTLSDCER</sequence>
<dbReference type="Proteomes" id="UP000006690">
    <property type="component" value="Plasmid pEA320"/>
</dbReference>
<dbReference type="RefSeq" id="WP_014598255.1">
    <property type="nucleotide sequence ID" value="NC_017533.1"/>
</dbReference>
<geneLocation type="plasmid" evidence="2 3">
    <name>pEA320</name>
</geneLocation>
<dbReference type="HOGENOM" id="CLU_133783_0_0_6"/>
<evidence type="ECO:0000313" key="3">
    <source>
        <dbReference type="Proteomes" id="UP000006690"/>
    </source>
</evidence>
<dbReference type="AlphaFoldDB" id="A0A0H3L465"/>
<organism evidence="2 3">
    <name type="scientific">Pantoea ananatis (strain AJ13355)</name>
    <dbReference type="NCBI Taxonomy" id="932677"/>
    <lineage>
        <taxon>Bacteria</taxon>
        <taxon>Pseudomonadati</taxon>
        <taxon>Pseudomonadota</taxon>
        <taxon>Gammaproteobacteria</taxon>
        <taxon>Enterobacterales</taxon>
        <taxon>Erwiniaceae</taxon>
        <taxon>Pantoea</taxon>
    </lineage>
</organism>
<evidence type="ECO:0008006" key="4">
    <source>
        <dbReference type="Google" id="ProtNLM"/>
    </source>
</evidence>
<protein>
    <recommendedName>
        <fullName evidence="4">DUF1240 domain-containing protein</fullName>
    </recommendedName>
</protein>
<dbReference type="KEGG" id="paj:PAJ_p0152"/>
<name>A0A0H3L465_PANAA</name>
<evidence type="ECO:0000313" key="2">
    <source>
        <dbReference type="EMBL" id="BAK14019.1"/>
    </source>
</evidence>
<feature type="transmembrane region" description="Helical" evidence="1">
    <location>
        <begin position="62"/>
        <end position="85"/>
    </location>
</feature>